<keyword evidence="2 5" id="KW-0812">Transmembrane</keyword>
<evidence type="ECO:0000259" key="6">
    <source>
        <dbReference type="Pfam" id="PF01699"/>
    </source>
</evidence>
<evidence type="ECO:0000256" key="1">
    <source>
        <dbReference type="ARBA" id="ARBA00004141"/>
    </source>
</evidence>
<dbReference type="NCBIfam" id="TIGR00367">
    <property type="entry name" value="calcium/sodium antiporter"/>
    <property type="match status" value="1"/>
</dbReference>
<dbReference type="PANTHER" id="PTHR10846">
    <property type="entry name" value="SODIUM/POTASSIUM/CALCIUM EXCHANGER"/>
    <property type="match status" value="1"/>
</dbReference>
<feature type="transmembrane region" description="Helical" evidence="5">
    <location>
        <begin position="210"/>
        <end position="232"/>
    </location>
</feature>
<dbReference type="InterPro" id="IPR004481">
    <property type="entry name" value="K/Na/Ca-exchanger"/>
</dbReference>
<evidence type="ECO:0000313" key="7">
    <source>
        <dbReference type="EMBL" id="MBC5696152.1"/>
    </source>
</evidence>
<protein>
    <submittedName>
        <fullName evidence="7">Calcium/sodium antiporter</fullName>
    </submittedName>
</protein>
<evidence type="ECO:0000256" key="3">
    <source>
        <dbReference type="ARBA" id="ARBA00022989"/>
    </source>
</evidence>
<sequence>MLSFVMLVIGFVLLVWGADKFVEGASALARKMGVSPLLVGLTIVAFGTSMPELAVSVTAALRGANEIAVGNVVGSNMFNLLVVAGLSAVICPLVMDKMLLRRDWPLSIFAAVLLLVAIAPDHVIARWEGAVLLVIFAVILSRQIKAALNDRAQLAAAEAEAAEEAAEMTKSPVMIWVNIVLGLACIVLGGQLAVNGATGIARMFGLSETLIGLTIVAIGTSLPELVTSIVAARKGQNEIAMGNVIGSNLFNILLILGVSAVITPIPVQATSIIDCLFLIAISVVFYLPARKGKLGRLPGAVMAAMYVAYTAYLIMR</sequence>
<dbReference type="Gene3D" id="1.20.1420.30">
    <property type="entry name" value="NCX, central ion-binding region"/>
    <property type="match status" value="1"/>
</dbReference>
<evidence type="ECO:0000256" key="2">
    <source>
        <dbReference type="ARBA" id="ARBA00022692"/>
    </source>
</evidence>
<dbReference type="Proteomes" id="UP000641741">
    <property type="component" value="Unassembled WGS sequence"/>
</dbReference>
<evidence type="ECO:0000256" key="5">
    <source>
        <dbReference type="SAM" id="Phobius"/>
    </source>
</evidence>
<comment type="subcellular location">
    <subcellularLocation>
        <location evidence="1">Membrane</location>
        <topology evidence="1">Multi-pass membrane protein</topology>
    </subcellularLocation>
</comment>
<gene>
    <name evidence="7" type="ORF">H8S02_09365</name>
</gene>
<organism evidence="7 8">
    <name type="scientific">Agathobaculum hominis</name>
    <dbReference type="NCBI Taxonomy" id="2763014"/>
    <lineage>
        <taxon>Bacteria</taxon>
        <taxon>Bacillati</taxon>
        <taxon>Bacillota</taxon>
        <taxon>Clostridia</taxon>
        <taxon>Eubacteriales</taxon>
        <taxon>Butyricicoccaceae</taxon>
        <taxon>Agathobaculum</taxon>
    </lineage>
</organism>
<feature type="transmembrane region" description="Helical" evidence="5">
    <location>
        <begin position="77"/>
        <end position="95"/>
    </location>
</feature>
<feature type="domain" description="Sodium/calcium exchanger membrane region" evidence="6">
    <location>
        <begin position="176"/>
        <end position="314"/>
    </location>
</feature>
<reference evidence="7 8" key="1">
    <citation type="submission" date="2020-08" db="EMBL/GenBank/DDBJ databases">
        <title>Genome public.</title>
        <authorList>
            <person name="Liu C."/>
            <person name="Sun Q."/>
        </authorList>
    </citation>
    <scope>NUCLEOTIDE SEQUENCE [LARGE SCALE GENOMIC DNA]</scope>
    <source>
        <strain evidence="7 8">M2</strain>
    </source>
</reference>
<dbReference type="EMBL" id="JACOPK010000008">
    <property type="protein sequence ID" value="MBC5696152.1"/>
    <property type="molecule type" value="Genomic_DNA"/>
</dbReference>
<dbReference type="Gene3D" id="6.10.280.80">
    <property type="entry name" value="NCX, peripheral helical region"/>
    <property type="match status" value="1"/>
</dbReference>
<keyword evidence="8" id="KW-1185">Reference proteome</keyword>
<keyword evidence="3 5" id="KW-1133">Transmembrane helix</keyword>
<feature type="domain" description="Sodium/calcium exchanger membrane region" evidence="6">
    <location>
        <begin position="3"/>
        <end position="144"/>
    </location>
</feature>
<feature type="transmembrane region" description="Helical" evidence="5">
    <location>
        <begin position="244"/>
        <end position="263"/>
    </location>
</feature>
<comment type="caution">
    <text evidence="7">The sequence shown here is derived from an EMBL/GenBank/DDBJ whole genome shotgun (WGS) entry which is preliminary data.</text>
</comment>
<accession>A0ABR7GPC9</accession>
<name>A0ABR7GPC9_9FIRM</name>
<dbReference type="InterPro" id="IPR044880">
    <property type="entry name" value="NCX_ion-bd_dom_sf"/>
</dbReference>
<dbReference type="Pfam" id="PF01699">
    <property type="entry name" value="Na_Ca_ex"/>
    <property type="match status" value="2"/>
</dbReference>
<feature type="transmembrane region" description="Helical" evidence="5">
    <location>
        <begin position="173"/>
        <end position="194"/>
    </location>
</feature>
<dbReference type="PANTHER" id="PTHR10846:SF8">
    <property type="entry name" value="INNER MEMBRANE PROTEIN YRBG"/>
    <property type="match status" value="1"/>
</dbReference>
<feature type="transmembrane region" description="Helical" evidence="5">
    <location>
        <begin position="269"/>
        <end position="287"/>
    </location>
</feature>
<feature type="transmembrane region" description="Helical" evidence="5">
    <location>
        <begin position="294"/>
        <end position="315"/>
    </location>
</feature>
<dbReference type="RefSeq" id="WP_186970304.1">
    <property type="nucleotide sequence ID" value="NZ_JACOPK010000008.1"/>
</dbReference>
<keyword evidence="4 5" id="KW-0472">Membrane</keyword>
<evidence type="ECO:0000313" key="8">
    <source>
        <dbReference type="Proteomes" id="UP000641741"/>
    </source>
</evidence>
<proteinExistence type="predicted"/>
<feature type="transmembrane region" description="Helical" evidence="5">
    <location>
        <begin position="124"/>
        <end position="141"/>
    </location>
</feature>
<evidence type="ECO:0000256" key="4">
    <source>
        <dbReference type="ARBA" id="ARBA00023136"/>
    </source>
</evidence>
<dbReference type="InterPro" id="IPR004837">
    <property type="entry name" value="NaCa_Exmemb"/>
</dbReference>